<dbReference type="OrthoDB" id="1600564at2759"/>
<dbReference type="GO" id="GO:0005576">
    <property type="term" value="C:extracellular region"/>
    <property type="evidence" value="ECO:0007669"/>
    <property type="project" value="TreeGrafter"/>
</dbReference>
<evidence type="ECO:0000256" key="2">
    <source>
        <dbReference type="SAM" id="SignalP"/>
    </source>
</evidence>
<dbReference type="InterPro" id="IPR036514">
    <property type="entry name" value="SGNH_hydro_sf"/>
</dbReference>
<dbReference type="CDD" id="cd01837">
    <property type="entry name" value="SGNH_plant_lipase_like"/>
    <property type="match status" value="1"/>
</dbReference>
<sequence>MLLALALSSVCFFFVGHAQQPSGNASFPALFAFGDSILDTGNNNFLLSASKCNFFPYGRNFPGGIPTGRFGNGRVFSDIITDGLGIKTLLPAFRDPNLSNDELPTGVCFASGGSGFDRTTYGFQNVIGVPDQVNDFQNYVGRLNNAVGSEEANAIISNAVFLISSGNNDIAISFPQRGLLYGGIGGYSDQLVTWTNDFIKSLYNMGARKFAVMGTLPLGCLPAQAAFLRSCSVPVNLLADTFNQKLSANLDNLGTTFPGAKFAYVDMYSSLLGVINNPLASGFIDTTDGCVLMPIPCLDANTFVFWDYAHPTEKSYLTIAPPLVEELKEKLA</sequence>
<keyword evidence="2" id="KW-0732">Signal</keyword>
<dbReference type="PANTHER" id="PTHR45642">
    <property type="entry name" value="GDSL ESTERASE/LIPASE EXL3"/>
    <property type="match status" value="1"/>
</dbReference>
<dbReference type="SUPFAM" id="SSF52266">
    <property type="entry name" value="SGNH hydrolase"/>
    <property type="match status" value="1"/>
</dbReference>
<feature type="signal peptide" evidence="2">
    <location>
        <begin position="1"/>
        <end position="18"/>
    </location>
</feature>
<dbReference type="PROSITE" id="PS01098">
    <property type="entry name" value="LIPASE_GDSL_SER"/>
    <property type="match status" value="1"/>
</dbReference>
<accession>A0A6D2J7S0</accession>
<comment type="similarity">
    <text evidence="1">Belongs to the 'GDSL' lipolytic enzyme family.</text>
</comment>
<dbReference type="Gene3D" id="3.40.50.1110">
    <property type="entry name" value="SGNH hydrolase"/>
    <property type="match status" value="1"/>
</dbReference>
<evidence type="ECO:0008006" key="5">
    <source>
        <dbReference type="Google" id="ProtNLM"/>
    </source>
</evidence>
<dbReference type="AlphaFoldDB" id="A0A6D2J7S0"/>
<dbReference type="Pfam" id="PF00657">
    <property type="entry name" value="Lipase_GDSL"/>
    <property type="match status" value="1"/>
</dbReference>
<dbReference type="InterPro" id="IPR050592">
    <property type="entry name" value="GDSL_lipolytic_enzyme"/>
</dbReference>
<dbReference type="Proteomes" id="UP000467841">
    <property type="component" value="Unassembled WGS sequence"/>
</dbReference>
<dbReference type="GO" id="GO:0016298">
    <property type="term" value="F:lipase activity"/>
    <property type="evidence" value="ECO:0007669"/>
    <property type="project" value="InterPro"/>
</dbReference>
<dbReference type="EMBL" id="CACVBM020001163">
    <property type="protein sequence ID" value="CAA7036014.1"/>
    <property type="molecule type" value="Genomic_DNA"/>
</dbReference>
<organism evidence="3 4">
    <name type="scientific">Microthlaspi erraticum</name>
    <dbReference type="NCBI Taxonomy" id="1685480"/>
    <lineage>
        <taxon>Eukaryota</taxon>
        <taxon>Viridiplantae</taxon>
        <taxon>Streptophyta</taxon>
        <taxon>Embryophyta</taxon>
        <taxon>Tracheophyta</taxon>
        <taxon>Spermatophyta</taxon>
        <taxon>Magnoliopsida</taxon>
        <taxon>eudicotyledons</taxon>
        <taxon>Gunneridae</taxon>
        <taxon>Pentapetalae</taxon>
        <taxon>rosids</taxon>
        <taxon>malvids</taxon>
        <taxon>Brassicales</taxon>
        <taxon>Brassicaceae</taxon>
        <taxon>Coluteocarpeae</taxon>
        <taxon>Microthlaspi</taxon>
    </lineage>
</organism>
<evidence type="ECO:0000256" key="1">
    <source>
        <dbReference type="ARBA" id="ARBA00008668"/>
    </source>
</evidence>
<dbReference type="InterPro" id="IPR035669">
    <property type="entry name" value="SGNH_plant_lipase-like"/>
</dbReference>
<comment type="caution">
    <text evidence="3">The sequence shown here is derived from an EMBL/GenBank/DDBJ whole genome shotgun (WGS) entry which is preliminary data.</text>
</comment>
<gene>
    <name evidence="3" type="ORF">MERR_LOCUS23249</name>
</gene>
<dbReference type="InterPro" id="IPR008265">
    <property type="entry name" value="Lipase_GDSL_AS"/>
</dbReference>
<protein>
    <recommendedName>
        <fullName evidence="5">SGNH hydrolase-type esterase domain-containing protein</fullName>
    </recommendedName>
</protein>
<dbReference type="InterPro" id="IPR001087">
    <property type="entry name" value="GDSL"/>
</dbReference>
<evidence type="ECO:0000313" key="4">
    <source>
        <dbReference type="Proteomes" id="UP000467841"/>
    </source>
</evidence>
<name>A0A6D2J7S0_9BRAS</name>
<dbReference type="PANTHER" id="PTHR45642:SF52">
    <property type="entry name" value="GDSL-LIKE LIPASE_ACYLHYDROLASE"/>
    <property type="match status" value="1"/>
</dbReference>
<evidence type="ECO:0000313" key="3">
    <source>
        <dbReference type="EMBL" id="CAA7036014.1"/>
    </source>
</evidence>
<proteinExistence type="inferred from homology"/>
<keyword evidence="4" id="KW-1185">Reference proteome</keyword>
<feature type="chain" id="PRO_5025394808" description="SGNH hydrolase-type esterase domain-containing protein" evidence="2">
    <location>
        <begin position="19"/>
        <end position="332"/>
    </location>
</feature>
<dbReference type="GO" id="GO:0006629">
    <property type="term" value="P:lipid metabolic process"/>
    <property type="evidence" value="ECO:0007669"/>
    <property type="project" value="InterPro"/>
</dbReference>
<reference evidence="3" key="1">
    <citation type="submission" date="2020-01" db="EMBL/GenBank/DDBJ databases">
        <authorList>
            <person name="Mishra B."/>
        </authorList>
    </citation>
    <scope>NUCLEOTIDE SEQUENCE [LARGE SCALE GENOMIC DNA]</scope>
</reference>